<evidence type="ECO:0000256" key="5">
    <source>
        <dbReference type="ARBA" id="ARBA00022692"/>
    </source>
</evidence>
<evidence type="ECO:0000313" key="10">
    <source>
        <dbReference type="Proteomes" id="UP000318571"/>
    </source>
</evidence>
<keyword evidence="4 8" id="KW-0808">Transferase</keyword>
<dbReference type="STRING" id="6832.A0A553PRR3"/>
<evidence type="ECO:0000256" key="6">
    <source>
        <dbReference type="ARBA" id="ARBA00022989"/>
    </source>
</evidence>
<comment type="similarity">
    <text evidence="2 8">Belongs to the glycosyltransferase 92 family.</text>
</comment>
<keyword evidence="5 8" id="KW-0812">Transmembrane</keyword>
<organism evidence="9 10">
    <name type="scientific">Tigriopus californicus</name>
    <name type="common">Marine copepod</name>
    <dbReference type="NCBI Taxonomy" id="6832"/>
    <lineage>
        <taxon>Eukaryota</taxon>
        <taxon>Metazoa</taxon>
        <taxon>Ecdysozoa</taxon>
        <taxon>Arthropoda</taxon>
        <taxon>Crustacea</taxon>
        <taxon>Multicrustacea</taxon>
        <taxon>Hexanauplia</taxon>
        <taxon>Copepoda</taxon>
        <taxon>Harpacticoida</taxon>
        <taxon>Harpacticidae</taxon>
        <taxon>Tigriopus</taxon>
    </lineage>
</organism>
<evidence type="ECO:0000256" key="4">
    <source>
        <dbReference type="ARBA" id="ARBA00022679"/>
    </source>
</evidence>
<dbReference type="EMBL" id="VCGU01000001">
    <property type="protein sequence ID" value="TRY80378.1"/>
    <property type="molecule type" value="Genomic_DNA"/>
</dbReference>
<dbReference type="Proteomes" id="UP000318571">
    <property type="component" value="Chromosome 12"/>
</dbReference>
<proteinExistence type="inferred from homology"/>
<protein>
    <recommendedName>
        <fullName evidence="8">Glycosyltransferase family 92 protein</fullName>
        <ecNumber evidence="8">2.4.1.-</ecNumber>
    </recommendedName>
</protein>
<gene>
    <name evidence="9" type="ORF">TCAL_06357</name>
</gene>
<accession>A0A553PRR3</accession>
<comment type="subcellular location">
    <subcellularLocation>
        <location evidence="1">Membrane</location>
        <topology evidence="1">Single-pass membrane protein</topology>
    </subcellularLocation>
</comment>
<evidence type="ECO:0000256" key="2">
    <source>
        <dbReference type="ARBA" id="ARBA00007647"/>
    </source>
</evidence>
<evidence type="ECO:0000256" key="1">
    <source>
        <dbReference type="ARBA" id="ARBA00004167"/>
    </source>
</evidence>
<evidence type="ECO:0000256" key="3">
    <source>
        <dbReference type="ARBA" id="ARBA00022676"/>
    </source>
</evidence>
<dbReference type="AlphaFoldDB" id="A0A553PRR3"/>
<dbReference type="PANTHER" id="PTHR21461:SF69">
    <property type="entry name" value="GLYCOSYLTRANSFERASE FAMILY 92 PROTEIN"/>
    <property type="match status" value="1"/>
</dbReference>
<evidence type="ECO:0000256" key="8">
    <source>
        <dbReference type="RuleBase" id="RU366017"/>
    </source>
</evidence>
<dbReference type="GO" id="GO:0016020">
    <property type="term" value="C:membrane"/>
    <property type="evidence" value="ECO:0007669"/>
    <property type="project" value="UniProtKB-SubCell"/>
</dbReference>
<dbReference type="GO" id="GO:0005737">
    <property type="term" value="C:cytoplasm"/>
    <property type="evidence" value="ECO:0007669"/>
    <property type="project" value="TreeGrafter"/>
</dbReference>
<comment type="caution">
    <text evidence="9">The sequence shown here is derived from an EMBL/GenBank/DDBJ whole genome shotgun (WGS) entry which is preliminary data.</text>
</comment>
<sequence>MACSLTRLQKWWLNILGCFVMLEIFLLVNNYKQGPTTIDKRSYWEIQSDIERKIYRNLPMDELLDPKKSKFWHRQRRCGLFPRFFDIKFTNTYWQKLNTTNGTVMLHAAYYDDRLPETPIVWVLGAGRVANQLPRLFCHLWFNAMMHPVEVNVTWSKHLHGDNVFQHWHPEVFLGHLIKCQIPEEYKEQVPSVVSMVSQSCGRSFNALKVTNNKMAKMQDFAVCLKGLWSPFQENHVQVAEWIEMNLAVGASKVIIYVFAVAPKTRKILAFYERMKKVEVLQMEWAGSMPTSHTPLAQEWFYQNVSWIYSNFEDYAHSDCFYRNLYTYKFVALIDIDELIMPAQHSTWQEVFQELKRQGVDPSDYTSLFFQHYDFFGNRTTTKTSSFQLLDSDLRAATEYPYGWQDKGMFNTQKANIVFNHDNLGCIEPPCRSVLVNATLGKLNHYGSNCTHTEVLKQIECLEMKNNLVMDNLAIKRYGTTIKMNVHHALQSIEESDSIPH</sequence>
<dbReference type="InterPro" id="IPR008166">
    <property type="entry name" value="Glyco_transf_92"/>
</dbReference>
<keyword evidence="10" id="KW-1185">Reference proteome</keyword>
<evidence type="ECO:0000256" key="7">
    <source>
        <dbReference type="ARBA" id="ARBA00023136"/>
    </source>
</evidence>
<reference evidence="9 10" key="1">
    <citation type="journal article" date="2018" name="Nat. Ecol. Evol.">
        <title>Genomic signatures of mitonuclear coevolution across populations of Tigriopus californicus.</title>
        <authorList>
            <person name="Barreto F.S."/>
            <person name="Watson E.T."/>
            <person name="Lima T.G."/>
            <person name="Willett C.S."/>
            <person name="Edmands S."/>
            <person name="Li W."/>
            <person name="Burton R.S."/>
        </authorList>
    </citation>
    <scope>NUCLEOTIDE SEQUENCE [LARGE SCALE GENOMIC DNA]</scope>
    <source>
        <strain evidence="9 10">San Diego</strain>
    </source>
</reference>
<dbReference type="OMA" id="SNCTHTE"/>
<keyword evidence="7 8" id="KW-0472">Membrane</keyword>
<keyword evidence="3 8" id="KW-0328">Glycosyltransferase</keyword>
<dbReference type="OrthoDB" id="2017643at2759"/>
<dbReference type="EC" id="2.4.1.-" evidence="8"/>
<dbReference type="GO" id="GO:0016757">
    <property type="term" value="F:glycosyltransferase activity"/>
    <property type="evidence" value="ECO:0007669"/>
    <property type="project" value="UniProtKB-UniRule"/>
</dbReference>
<name>A0A553PRR3_TIGCA</name>
<dbReference type="PANTHER" id="PTHR21461">
    <property type="entry name" value="GLYCOSYLTRANSFERASE FAMILY 92 PROTEIN"/>
    <property type="match status" value="1"/>
</dbReference>
<keyword evidence="6 8" id="KW-1133">Transmembrane helix</keyword>
<dbReference type="Pfam" id="PF01697">
    <property type="entry name" value="Glyco_transf_92"/>
    <property type="match status" value="1"/>
</dbReference>
<evidence type="ECO:0000313" key="9">
    <source>
        <dbReference type="EMBL" id="TRY80378.1"/>
    </source>
</evidence>
<feature type="transmembrane region" description="Helical" evidence="8">
    <location>
        <begin position="12"/>
        <end position="31"/>
    </location>
</feature>